<name>A0ABP8LPY7_9BACT</name>
<protein>
    <submittedName>
        <fullName evidence="1">Uncharacterized protein</fullName>
    </submittedName>
</protein>
<proteinExistence type="predicted"/>
<keyword evidence="2" id="KW-1185">Reference proteome</keyword>
<gene>
    <name evidence="1" type="ORF">GCM10023091_05900</name>
</gene>
<dbReference type="Proteomes" id="UP001501508">
    <property type="component" value="Unassembled WGS sequence"/>
</dbReference>
<evidence type="ECO:0000313" key="1">
    <source>
        <dbReference type="EMBL" id="GAA4432950.1"/>
    </source>
</evidence>
<accession>A0ABP8LPY7</accession>
<evidence type="ECO:0000313" key="2">
    <source>
        <dbReference type="Proteomes" id="UP001501508"/>
    </source>
</evidence>
<reference evidence="2" key="1">
    <citation type="journal article" date="2019" name="Int. J. Syst. Evol. Microbiol.">
        <title>The Global Catalogue of Microorganisms (GCM) 10K type strain sequencing project: providing services to taxonomists for standard genome sequencing and annotation.</title>
        <authorList>
            <consortium name="The Broad Institute Genomics Platform"/>
            <consortium name="The Broad Institute Genome Sequencing Center for Infectious Disease"/>
            <person name="Wu L."/>
            <person name="Ma J."/>
        </authorList>
    </citation>
    <scope>NUCLEOTIDE SEQUENCE [LARGE SCALE GENOMIC DNA]</scope>
    <source>
        <strain evidence="2">JCM 31920</strain>
    </source>
</reference>
<organism evidence="1 2">
    <name type="scientific">Ravibacter arvi</name>
    <dbReference type="NCBI Taxonomy" id="2051041"/>
    <lineage>
        <taxon>Bacteria</taxon>
        <taxon>Pseudomonadati</taxon>
        <taxon>Bacteroidota</taxon>
        <taxon>Cytophagia</taxon>
        <taxon>Cytophagales</taxon>
        <taxon>Spirosomataceae</taxon>
        <taxon>Ravibacter</taxon>
    </lineage>
</organism>
<sequence>MAARKMDRDEMREKSLLIYEKKEGSLSEIPQGGDEGIEVEHLVGFLTFLDIIKQLKTSNI</sequence>
<comment type="caution">
    <text evidence="1">The sequence shown here is derived from an EMBL/GenBank/DDBJ whole genome shotgun (WGS) entry which is preliminary data.</text>
</comment>
<dbReference type="EMBL" id="BAABEY010000002">
    <property type="protein sequence ID" value="GAA4432950.1"/>
    <property type="molecule type" value="Genomic_DNA"/>
</dbReference>